<evidence type="ECO:0000313" key="10">
    <source>
        <dbReference type="EMBL" id="KAI1901602.1"/>
    </source>
</evidence>
<feature type="region of interest" description="Disordered" evidence="8">
    <location>
        <begin position="188"/>
        <end position="207"/>
    </location>
</feature>
<dbReference type="Pfam" id="PF20826">
    <property type="entry name" value="PHD_5"/>
    <property type="match status" value="1"/>
</dbReference>
<accession>A0A8T3DXD6</accession>
<dbReference type="OrthoDB" id="161570at2759"/>
<comment type="caution">
    <text evidence="10">The sequence shown here is derived from an EMBL/GenBank/DDBJ whole genome shotgun (WGS) entry which is preliminary data.</text>
</comment>
<feature type="domain" description="C2H2-type" evidence="9">
    <location>
        <begin position="468"/>
        <end position="498"/>
    </location>
</feature>
<feature type="compositionally biased region" description="Basic residues" evidence="8">
    <location>
        <begin position="658"/>
        <end position="672"/>
    </location>
</feature>
<dbReference type="SUPFAM" id="SSF57903">
    <property type="entry name" value="FYVE/PHD zinc finger"/>
    <property type="match status" value="1"/>
</dbReference>
<feature type="region of interest" description="Disordered" evidence="8">
    <location>
        <begin position="91"/>
        <end position="112"/>
    </location>
</feature>
<evidence type="ECO:0000259" key="9">
    <source>
        <dbReference type="PROSITE" id="PS50157"/>
    </source>
</evidence>
<feature type="region of interest" description="Disordered" evidence="8">
    <location>
        <begin position="218"/>
        <end position="462"/>
    </location>
</feature>
<gene>
    <name evidence="10" type="ORF">AGOR_G00036090</name>
</gene>
<name>A0A8T3DXD6_9TELE</name>
<dbReference type="InterPro" id="IPR013083">
    <property type="entry name" value="Znf_RING/FYVE/PHD"/>
</dbReference>
<evidence type="ECO:0000256" key="7">
    <source>
        <dbReference type="PROSITE-ProRule" id="PRU00042"/>
    </source>
</evidence>
<feature type="compositionally biased region" description="Polar residues" evidence="8">
    <location>
        <begin position="512"/>
        <end position="521"/>
    </location>
</feature>
<dbReference type="PANTHER" id="PTHR15856">
    <property type="entry name" value="PHD FINGER PROTEIN 20-RELATED"/>
    <property type="match status" value="1"/>
</dbReference>
<dbReference type="InterPro" id="IPR040477">
    <property type="entry name" value="KDM4-like_Tudor"/>
</dbReference>
<dbReference type="InterPro" id="IPR011011">
    <property type="entry name" value="Znf_FYVE_PHD"/>
</dbReference>
<dbReference type="SMART" id="SM00333">
    <property type="entry name" value="TUDOR"/>
    <property type="match status" value="2"/>
</dbReference>
<dbReference type="PROSITE" id="PS00028">
    <property type="entry name" value="ZINC_FINGER_C2H2_1"/>
    <property type="match status" value="1"/>
</dbReference>
<feature type="compositionally biased region" description="Basic and acidic residues" evidence="8">
    <location>
        <begin position="194"/>
        <end position="207"/>
    </location>
</feature>
<dbReference type="InterPro" id="IPR043449">
    <property type="entry name" value="PHF20-like"/>
</dbReference>
<evidence type="ECO:0000256" key="3">
    <source>
        <dbReference type="ARBA" id="ARBA00022737"/>
    </source>
</evidence>
<dbReference type="Gene3D" id="2.30.30.140">
    <property type="match status" value="2"/>
</dbReference>
<keyword evidence="4 7" id="KW-0863">Zinc-finger</keyword>
<evidence type="ECO:0000256" key="4">
    <source>
        <dbReference type="ARBA" id="ARBA00022771"/>
    </source>
</evidence>
<dbReference type="PROSITE" id="PS01359">
    <property type="entry name" value="ZF_PHD_1"/>
    <property type="match status" value="1"/>
</dbReference>
<feature type="compositionally biased region" description="Basic and acidic residues" evidence="8">
    <location>
        <begin position="91"/>
        <end position="101"/>
    </location>
</feature>
<feature type="region of interest" description="Disordered" evidence="8">
    <location>
        <begin position="495"/>
        <end position="594"/>
    </location>
</feature>
<keyword evidence="6" id="KW-0539">Nucleus</keyword>
<feature type="compositionally biased region" description="Polar residues" evidence="8">
    <location>
        <begin position="305"/>
        <end position="326"/>
    </location>
</feature>
<feature type="region of interest" description="Disordered" evidence="8">
    <location>
        <begin position="638"/>
        <end position="676"/>
    </location>
</feature>
<dbReference type="PANTHER" id="PTHR15856:SF26">
    <property type="entry name" value="PHD FINGER PROTEIN 20-LIKE PROTEIN 1"/>
    <property type="match status" value="1"/>
</dbReference>
<keyword evidence="11" id="KW-1185">Reference proteome</keyword>
<dbReference type="InterPro" id="IPR001965">
    <property type="entry name" value="Znf_PHD"/>
</dbReference>
<dbReference type="SMART" id="SM00249">
    <property type="entry name" value="PHD"/>
    <property type="match status" value="1"/>
</dbReference>
<dbReference type="AlphaFoldDB" id="A0A8T3DXD6"/>
<feature type="compositionally biased region" description="Polar residues" evidence="8">
    <location>
        <begin position="260"/>
        <end position="276"/>
    </location>
</feature>
<dbReference type="InterPro" id="IPR013087">
    <property type="entry name" value="Znf_C2H2_type"/>
</dbReference>
<reference evidence="10" key="1">
    <citation type="submission" date="2021-01" db="EMBL/GenBank/DDBJ databases">
        <authorList>
            <person name="Zahm M."/>
            <person name="Roques C."/>
            <person name="Cabau C."/>
            <person name="Klopp C."/>
            <person name="Donnadieu C."/>
            <person name="Jouanno E."/>
            <person name="Lampietro C."/>
            <person name="Louis A."/>
            <person name="Herpin A."/>
            <person name="Echchiki A."/>
            <person name="Berthelot C."/>
            <person name="Parey E."/>
            <person name="Roest-Crollius H."/>
            <person name="Braasch I."/>
            <person name="Postlethwait J."/>
            <person name="Bobe J."/>
            <person name="Montfort J."/>
            <person name="Bouchez O."/>
            <person name="Begum T."/>
            <person name="Mejri S."/>
            <person name="Adams A."/>
            <person name="Chen W.-J."/>
            <person name="Guiguen Y."/>
        </authorList>
    </citation>
    <scope>NUCLEOTIDE SEQUENCE</scope>
    <source>
        <tissue evidence="10">Blood</tissue>
    </source>
</reference>
<dbReference type="EMBL" id="JAERUA010000003">
    <property type="protein sequence ID" value="KAI1901602.1"/>
    <property type="molecule type" value="Genomic_DNA"/>
</dbReference>
<evidence type="ECO:0000256" key="1">
    <source>
        <dbReference type="ARBA" id="ARBA00004123"/>
    </source>
</evidence>
<dbReference type="GO" id="GO:0006357">
    <property type="term" value="P:regulation of transcription by RNA polymerase II"/>
    <property type="evidence" value="ECO:0007669"/>
    <property type="project" value="TreeGrafter"/>
</dbReference>
<feature type="compositionally biased region" description="Basic residues" evidence="8">
    <location>
        <begin position="559"/>
        <end position="569"/>
    </location>
</feature>
<organism evidence="10 11">
    <name type="scientific">Albula goreensis</name>
    <dbReference type="NCBI Taxonomy" id="1534307"/>
    <lineage>
        <taxon>Eukaryota</taxon>
        <taxon>Metazoa</taxon>
        <taxon>Chordata</taxon>
        <taxon>Craniata</taxon>
        <taxon>Vertebrata</taxon>
        <taxon>Euteleostomi</taxon>
        <taxon>Actinopterygii</taxon>
        <taxon>Neopterygii</taxon>
        <taxon>Teleostei</taxon>
        <taxon>Albuliformes</taxon>
        <taxon>Albulidae</taxon>
        <taxon>Albula</taxon>
    </lineage>
</organism>
<dbReference type="Proteomes" id="UP000829720">
    <property type="component" value="Unassembled WGS sequence"/>
</dbReference>
<keyword evidence="2" id="KW-0479">Metal-binding</keyword>
<evidence type="ECO:0000256" key="2">
    <source>
        <dbReference type="ARBA" id="ARBA00022723"/>
    </source>
</evidence>
<feature type="compositionally biased region" description="Polar residues" evidence="8">
    <location>
        <begin position="366"/>
        <end position="375"/>
    </location>
</feature>
<dbReference type="InterPro" id="IPR002999">
    <property type="entry name" value="Tudor"/>
</dbReference>
<dbReference type="FunFam" id="2.30.30.140:FF:000049">
    <property type="entry name" value="PHD finger protein 20 (Predicted)"/>
    <property type="match status" value="1"/>
</dbReference>
<evidence type="ECO:0000313" key="11">
    <source>
        <dbReference type="Proteomes" id="UP000829720"/>
    </source>
</evidence>
<feature type="compositionally biased region" description="Basic and acidic residues" evidence="8">
    <location>
        <begin position="639"/>
        <end position="657"/>
    </location>
</feature>
<evidence type="ECO:0000256" key="6">
    <source>
        <dbReference type="ARBA" id="ARBA00023242"/>
    </source>
</evidence>
<proteinExistence type="predicted"/>
<dbReference type="InterPro" id="IPR047405">
    <property type="entry name" value="Tudor_PHF20L1"/>
</dbReference>
<dbReference type="CDD" id="cd20454">
    <property type="entry name" value="Tudor_PHF20L1"/>
    <property type="match status" value="1"/>
</dbReference>
<feature type="compositionally biased region" description="Basic and acidic residues" evidence="8">
    <location>
        <begin position="283"/>
        <end position="296"/>
    </location>
</feature>
<dbReference type="Pfam" id="PF18104">
    <property type="entry name" value="Tudor_2"/>
    <property type="match status" value="1"/>
</dbReference>
<dbReference type="GO" id="GO:0008270">
    <property type="term" value="F:zinc ion binding"/>
    <property type="evidence" value="ECO:0007669"/>
    <property type="project" value="UniProtKB-KW"/>
</dbReference>
<comment type="subcellular location">
    <subcellularLocation>
        <location evidence="1">Nucleus</location>
    </subcellularLocation>
</comment>
<keyword evidence="3" id="KW-0677">Repeat</keyword>
<evidence type="ECO:0000256" key="5">
    <source>
        <dbReference type="ARBA" id="ARBA00022833"/>
    </source>
</evidence>
<dbReference type="SUPFAM" id="SSF63748">
    <property type="entry name" value="Tudor/PWWP/MBT"/>
    <property type="match status" value="2"/>
</dbReference>
<protein>
    <recommendedName>
        <fullName evidence="9">C2H2-type domain-containing protein</fullName>
    </recommendedName>
</protein>
<dbReference type="PROSITE" id="PS50157">
    <property type="entry name" value="ZINC_FINGER_C2H2_2"/>
    <property type="match status" value="1"/>
</dbReference>
<dbReference type="GO" id="GO:0005654">
    <property type="term" value="C:nucleoplasm"/>
    <property type="evidence" value="ECO:0007669"/>
    <property type="project" value="UniProtKB-ARBA"/>
</dbReference>
<dbReference type="InterPro" id="IPR019786">
    <property type="entry name" value="Zinc_finger_PHD-type_CS"/>
</dbReference>
<evidence type="ECO:0000256" key="8">
    <source>
        <dbReference type="SAM" id="MobiDB-lite"/>
    </source>
</evidence>
<dbReference type="GO" id="GO:0044545">
    <property type="term" value="C:NSL complex"/>
    <property type="evidence" value="ECO:0007669"/>
    <property type="project" value="TreeGrafter"/>
</dbReference>
<dbReference type="CDD" id="cd20104">
    <property type="entry name" value="MBT_PHF20L1-like"/>
    <property type="match status" value="1"/>
</dbReference>
<keyword evidence="5" id="KW-0862">Zinc</keyword>
<sequence>MRKKPPNRPGIIFEVGARIEAQDYLNKWYPSQIEKIDFEEGKLLVHFERWSHRYDEWIFWDSGRLRALERPALRKEGLKDEEEMSERLGEMRASHPHEHPACTESAEDQTELLQSRQDLRSGEEVLARWTDCRYYPAKIESVHKEGTYTVKFYDGVIRCMKRMHIKSMPEDAKGQDWIALVRAATSAAKSKQRTGADGRDKRECRSVAEADARPVTEVLDDGEPDSAWKSATYGSINVGDTKLSSDQPEAVKAKRERVRSSLTAKRSNLSKISVSVNEDETELKEWKRDSGAHKEAPSTGPEGHSTPSMMQSPFATTNMAQRSQPKQAVGEAAIGCGQSRATPPKVEKQLSAETTAPPSAGPGISTIFSTDSTMLSLDPSDPPKNPGISAFTEFPTPSPHPSITERPKPNEKALANETPVREKASLPTAELRTAARTPKLNKHSREPIMNTIKSEDPSSPHNLDYNKFKCQIAGCSKAFRKAKLLEYHLKYYHNTDKEVESEAGSPSGAGRTRTTSASTPCGAQPEPSNNKRRRTVSTSASLSPPEHSLQLESCGVRLKPLKFGRKKRSSASISSEGTEDSLPPPLPQPPRSKSFESLHDKILKKVIEKDNQIESGLTRLEKKVKLEEKCQPAVYFTGKKKEKDRERKERKEKDHFKMKQKKKKKKKKKSKQHSYSGLEDVPLALLEHSSSPLSCMSNSGFTMRSSGAPCRRTPFQYPRAILSVDLTGENLSDVEFLEDSSTESLLLSGDEFGQDFDSLTMEDFQEEVDTAEIVRCICQTQEENGFMIQCEECMCWQHSVCMGLPEDCLPEQYTCYICRDPPGQRWSAKYRHDKDWLNRGHLYGLSFLSENYSHQNAKKIVSAHQLLADVFSVKEVLHGLQLKMGILQNKHNPNLHLWAQSWVNLDEDEPMGGRPARVFYQEHMVGESGQNSNPDAYIANEHSYQKPPSLGLDPWPAANLLGIEGVEVPEMEADAPATHMERTAVGMSGRLMENGSESSEQARNRLQWQTNLLAHIEDVQSQVAVRMDLIEREIDVLESWLDFTGELEPPDPLARLPQLKLRIKRLLSDLAKVQQMSTLCSV</sequence>
<dbReference type="Gene3D" id="3.30.40.10">
    <property type="entry name" value="Zinc/RING finger domain, C3HC4 (zinc finger)"/>
    <property type="match status" value="1"/>
</dbReference>